<dbReference type="RefSeq" id="WP_179426161.1">
    <property type="nucleotide sequence ID" value="NZ_JACBZP010000001.1"/>
</dbReference>
<comment type="catalytic activity">
    <reaction evidence="6">
        <text>D-mannitol 1-phosphate + NAD(+) = beta-D-fructose 6-phosphate + NADH + H(+)</text>
        <dbReference type="Rhea" id="RHEA:19661"/>
        <dbReference type="ChEBI" id="CHEBI:15378"/>
        <dbReference type="ChEBI" id="CHEBI:57540"/>
        <dbReference type="ChEBI" id="CHEBI:57634"/>
        <dbReference type="ChEBI" id="CHEBI:57945"/>
        <dbReference type="ChEBI" id="CHEBI:61381"/>
        <dbReference type="EC" id="1.1.1.17"/>
    </reaction>
</comment>
<protein>
    <recommendedName>
        <fullName evidence="3">Mannitol-1-phosphate 5-dehydrogenase</fullName>
        <ecNumber evidence="2">1.1.1.17</ecNumber>
    </recommendedName>
</protein>
<keyword evidence="4 9" id="KW-0560">Oxidoreductase</keyword>
<accession>A0A7Z0A941</accession>
<dbReference type="Pfam" id="PF08125">
    <property type="entry name" value="Mannitol_dh_C"/>
    <property type="match status" value="1"/>
</dbReference>
<dbReference type="GO" id="GO:0008926">
    <property type="term" value="F:mannitol-1-phosphate 5-dehydrogenase activity"/>
    <property type="evidence" value="ECO:0007669"/>
    <property type="project" value="UniProtKB-EC"/>
</dbReference>
<gene>
    <name evidence="9" type="ORF">BJY26_000973</name>
</gene>
<feature type="domain" description="Mannitol dehydrogenase N-terminal" evidence="7">
    <location>
        <begin position="33"/>
        <end position="289"/>
    </location>
</feature>
<evidence type="ECO:0000256" key="3">
    <source>
        <dbReference type="ARBA" id="ARBA00016219"/>
    </source>
</evidence>
<dbReference type="PANTHER" id="PTHR43362">
    <property type="entry name" value="MANNITOL DEHYDROGENASE DSF1-RELATED"/>
    <property type="match status" value="1"/>
</dbReference>
<dbReference type="SUPFAM" id="SSF48179">
    <property type="entry name" value="6-phosphogluconate dehydrogenase C-terminal domain-like"/>
    <property type="match status" value="1"/>
</dbReference>
<evidence type="ECO:0000313" key="9">
    <source>
        <dbReference type="EMBL" id="NYI66667.1"/>
    </source>
</evidence>
<dbReference type="InterPro" id="IPR013131">
    <property type="entry name" value="Mannitol_DH_N"/>
</dbReference>
<evidence type="ECO:0000256" key="6">
    <source>
        <dbReference type="ARBA" id="ARBA00048615"/>
    </source>
</evidence>
<dbReference type="AlphaFoldDB" id="A0A7Z0A941"/>
<dbReference type="InterPro" id="IPR000669">
    <property type="entry name" value="Mannitol_DH"/>
</dbReference>
<evidence type="ECO:0000256" key="2">
    <source>
        <dbReference type="ARBA" id="ARBA00012939"/>
    </source>
</evidence>
<dbReference type="InterPro" id="IPR013118">
    <property type="entry name" value="Mannitol_DH_C"/>
</dbReference>
<comment type="similarity">
    <text evidence="1">Belongs to the mannitol dehydrogenase family.</text>
</comment>
<dbReference type="Gene3D" id="3.40.50.720">
    <property type="entry name" value="NAD(P)-binding Rossmann-like Domain"/>
    <property type="match status" value="1"/>
</dbReference>
<dbReference type="InterPro" id="IPR050988">
    <property type="entry name" value="Mannitol_DH/Oxidoreductase"/>
</dbReference>
<dbReference type="PROSITE" id="PS00974">
    <property type="entry name" value="MANNITOL_DHGENASE"/>
    <property type="match status" value="1"/>
</dbReference>
<dbReference type="EC" id="1.1.1.17" evidence="2"/>
<evidence type="ECO:0000256" key="4">
    <source>
        <dbReference type="ARBA" id="ARBA00023002"/>
    </source>
</evidence>
<dbReference type="Proteomes" id="UP000539111">
    <property type="component" value="Unassembled WGS sequence"/>
</dbReference>
<dbReference type="InterPro" id="IPR023027">
    <property type="entry name" value="Mannitol_DH_CS"/>
</dbReference>
<evidence type="ECO:0000256" key="5">
    <source>
        <dbReference type="ARBA" id="ARBA00023027"/>
    </source>
</evidence>
<dbReference type="InterPro" id="IPR008927">
    <property type="entry name" value="6-PGluconate_DH-like_C_sf"/>
</dbReference>
<feature type="domain" description="Mannitol dehydrogenase C-terminal" evidence="8">
    <location>
        <begin position="297"/>
        <end position="488"/>
    </location>
</feature>
<keyword evidence="10" id="KW-1185">Reference proteome</keyword>
<dbReference type="PRINTS" id="PR00084">
    <property type="entry name" value="MTLDHDRGNASE"/>
</dbReference>
<sequence length="493" mass="51718">MTERLNLHALANADPGRTGVTLPPIDPGALTAGIVHLGVGAFHRAHQAVYTELAAAATGETRWGIVGATGRSGAVVRQLQPQDGLYGVLTKDAAETSLRIVGSIRQVVSGSRDQEAVMDAVADRRVSVTTLTITEKGYPRDASGGLAVGTDAVTADIEAVRGVLSGRSGGSGSSVGLLTAGLARRFGATQAPISVVSCDNLPGNGPQLARLVRDMADRAGDSAFSEWVRSGVAFPATMVDRIVPATTDGDRAEETALLGLHDEGLVVAEPFGQWVIEDAFAGDRPAWEKAGATVTADVAPFEKAKLRMLNATHCLLAYLGALRGIDTIAGAAADDYLIAAARALQTRDVIPTLDTPPGMDLAEYGESILTRFLNPSLPHTTAQVAMDGSQKLPIRIIATASDRLKAGTVPDACALTLAAWMVFVYRGRDKDGRDLPLSDPLADTLREHAAGSEAGLADRMFAVKQMFPEDVAGHDGFRAAVRTHVDRLLREIP</sequence>
<dbReference type="InterPro" id="IPR036291">
    <property type="entry name" value="NAD(P)-bd_dom_sf"/>
</dbReference>
<evidence type="ECO:0000259" key="7">
    <source>
        <dbReference type="Pfam" id="PF01232"/>
    </source>
</evidence>
<dbReference type="SUPFAM" id="SSF51735">
    <property type="entry name" value="NAD(P)-binding Rossmann-fold domains"/>
    <property type="match status" value="1"/>
</dbReference>
<dbReference type="Gene3D" id="1.10.1040.10">
    <property type="entry name" value="N-(1-d-carboxylethyl)-l-norvaline Dehydrogenase, domain 2"/>
    <property type="match status" value="1"/>
</dbReference>
<name>A0A7Z0A941_9MICO</name>
<dbReference type="Pfam" id="PF01232">
    <property type="entry name" value="Mannitol_dh"/>
    <property type="match status" value="1"/>
</dbReference>
<keyword evidence="5" id="KW-0520">NAD</keyword>
<dbReference type="EMBL" id="JACBZP010000001">
    <property type="protein sequence ID" value="NYI66667.1"/>
    <property type="molecule type" value="Genomic_DNA"/>
</dbReference>
<dbReference type="PANTHER" id="PTHR43362:SF1">
    <property type="entry name" value="MANNITOL DEHYDROGENASE 2-RELATED"/>
    <property type="match status" value="1"/>
</dbReference>
<organism evidence="9 10">
    <name type="scientific">Spelaeicoccus albus</name>
    <dbReference type="NCBI Taxonomy" id="1280376"/>
    <lineage>
        <taxon>Bacteria</taxon>
        <taxon>Bacillati</taxon>
        <taxon>Actinomycetota</taxon>
        <taxon>Actinomycetes</taxon>
        <taxon>Micrococcales</taxon>
        <taxon>Brevibacteriaceae</taxon>
        <taxon>Spelaeicoccus</taxon>
    </lineage>
</organism>
<dbReference type="InterPro" id="IPR013328">
    <property type="entry name" value="6PGD_dom2"/>
</dbReference>
<evidence type="ECO:0000313" key="10">
    <source>
        <dbReference type="Proteomes" id="UP000539111"/>
    </source>
</evidence>
<evidence type="ECO:0000259" key="8">
    <source>
        <dbReference type="Pfam" id="PF08125"/>
    </source>
</evidence>
<reference evidence="9 10" key="1">
    <citation type="submission" date="2020-07" db="EMBL/GenBank/DDBJ databases">
        <title>Sequencing the genomes of 1000 actinobacteria strains.</title>
        <authorList>
            <person name="Klenk H.-P."/>
        </authorList>
    </citation>
    <scope>NUCLEOTIDE SEQUENCE [LARGE SCALE GENOMIC DNA]</scope>
    <source>
        <strain evidence="9 10">DSM 26341</strain>
    </source>
</reference>
<proteinExistence type="inferred from homology"/>
<comment type="caution">
    <text evidence="9">The sequence shown here is derived from an EMBL/GenBank/DDBJ whole genome shotgun (WGS) entry which is preliminary data.</text>
</comment>
<evidence type="ECO:0000256" key="1">
    <source>
        <dbReference type="ARBA" id="ARBA00006541"/>
    </source>
</evidence>
<dbReference type="GO" id="GO:0019594">
    <property type="term" value="P:mannitol metabolic process"/>
    <property type="evidence" value="ECO:0007669"/>
    <property type="project" value="InterPro"/>
</dbReference>